<accession>A0AAQ4DJS9</accession>
<keyword evidence="8" id="KW-1185">Reference proteome</keyword>
<evidence type="ECO:0000256" key="2">
    <source>
        <dbReference type="ARBA" id="ARBA00005669"/>
    </source>
</evidence>
<comment type="subcellular location">
    <subcellularLocation>
        <location evidence="1">Secreted</location>
    </subcellularLocation>
</comment>
<organism evidence="7 8">
    <name type="scientific">Amblyomma americanum</name>
    <name type="common">Lone star tick</name>
    <dbReference type="NCBI Taxonomy" id="6943"/>
    <lineage>
        <taxon>Eukaryota</taxon>
        <taxon>Metazoa</taxon>
        <taxon>Ecdysozoa</taxon>
        <taxon>Arthropoda</taxon>
        <taxon>Chelicerata</taxon>
        <taxon>Arachnida</taxon>
        <taxon>Acari</taxon>
        <taxon>Parasitiformes</taxon>
        <taxon>Ixodida</taxon>
        <taxon>Ixodoidea</taxon>
        <taxon>Ixodidae</taxon>
        <taxon>Amblyomminae</taxon>
        <taxon>Amblyomma</taxon>
    </lineage>
</organism>
<dbReference type="PANTHER" id="PTHR28593:SF3">
    <property type="entry name" value="METEORIN-LIKE PROTEIN"/>
    <property type="match status" value="1"/>
</dbReference>
<evidence type="ECO:0000256" key="4">
    <source>
        <dbReference type="ARBA" id="ARBA00022729"/>
    </source>
</evidence>
<gene>
    <name evidence="7" type="ORF">V5799_026016</name>
</gene>
<comment type="caution">
    <text evidence="7">The sequence shown here is derived from an EMBL/GenBank/DDBJ whole genome shotgun (WGS) entry which is preliminary data.</text>
</comment>
<dbReference type="Proteomes" id="UP001321473">
    <property type="component" value="Unassembled WGS sequence"/>
</dbReference>
<evidence type="ECO:0000256" key="3">
    <source>
        <dbReference type="ARBA" id="ARBA00022525"/>
    </source>
</evidence>
<keyword evidence="5" id="KW-1015">Disulfide bond</keyword>
<dbReference type="EMBL" id="JARKHS020029849">
    <property type="protein sequence ID" value="KAK8762719.1"/>
    <property type="molecule type" value="Genomic_DNA"/>
</dbReference>
<evidence type="ECO:0000256" key="6">
    <source>
        <dbReference type="SAM" id="SignalP"/>
    </source>
</evidence>
<protein>
    <recommendedName>
        <fullName evidence="9">Secreted protein</fullName>
    </recommendedName>
</protein>
<keyword evidence="4 6" id="KW-0732">Signal</keyword>
<feature type="chain" id="PRO_5042961739" description="Secreted protein" evidence="6">
    <location>
        <begin position="23"/>
        <end position="213"/>
    </location>
</feature>
<feature type="signal peptide" evidence="6">
    <location>
        <begin position="1"/>
        <end position="22"/>
    </location>
</feature>
<evidence type="ECO:0000256" key="5">
    <source>
        <dbReference type="ARBA" id="ARBA00023157"/>
    </source>
</evidence>
<dbReference type="InterPro" id="IPR051998">
    <property type="entry name" value="Meteorin-like"/>
</dbReference>
<evidence type="ECO:0000256" key="1">
    <source>
        <dbReference type="ARBA" id="ARBA00004613"/>
    </source>
</evidence>
<name>A0AAQ4DJS9_AMBAM</name>
<reference evidence="7 8" key="1">
    <citation type="journal article" date="2023" name="Arcadia Sci">
        <title>De novo assembly of a long-read Amblyomma americanum tick genome.</title>
        <authorList>
            <person name="Chou S."/>
            <person name="Poskanzer K.E."/>
            <person name="Rollins M."/>
            <person name="Thuy-Boun P.S."/>
        </authorList>
    </citation>
    <scope>NUCLEOTIDE SEQUENCE [LARGE SCALE GENOMIC DNA]</scope>
    <source>
        <strain evidence="7">F_SG_1</strain>
        <tissue evidence="7">Salivary glands</tissue>
    </source>
</reference>
<dbReference type="GO" id="GO:0005615">
    <property type="term" value="C:extracellular space"/>
    <property type="evidence" value="ECO:0007669"/>
    <property type="project" value="TreeGrafter"/>
</dbReference>
<keyword evidence="3" id="KW-0964">Secreted</keyword>
<comment type="similarity">
    <text evidence="2">Belongs to the meteorin family.</text>
</comment>
<evidence type="ECO:0000313" key="7">
    <source>
        <dbReference type="EMBL" id="KAK8762719.1"/>
    </source>
</evidence>
<sequence>MTRKRAIRVLAVVAVFLNVTNARPPPKERDQHTSCDWKQSGLAQSSGGVLPVYLDSCHSGTVRWSQPRGALRIVLRATDRRAHHRQFQACFRLEARSSGALVYLETAQGDLVPGPGVRAKCVLSRGGSVVAYAVASPGASSWGKMRHQLTMTYTTGQPVASFERLEGWEECRPCTETELRERYCLSDLGKCFSYLNIFLRRQNCARVFPVQLS</sequence>
<dbReference type="AlphaFoldDB" id="A0AAQ4DJS9"/>
<evidence type="ECO:0000313" key="8">
    <source>
        <dbReference type="Proteomes" id="UP001321473"/>
    </source>
</evidence>
<proteinExistence type="inferred from homology"/>
<dbReference type="PANTHER" id="PTHR28593">
    <property type="entry name" value="METEORIN-LIKE PROTEIN"/>
    <property type="match status" value="1"/>
</dbReference>
<evidence type="ECO:0008006" key="9">
    <source>
        <dbReference type="Google" id="ProtNLM"/>
    </source>
</evidence>
<dbReference type="GO" id="GO:0005179">
    <property type="term" value="F:hormone activity"/>
    <property type="evidence" value="ECO:0007669"/>
    <property type="project" value="TreeGrafter"/>
</dbReference>